<dbReference type="GO" id="GO:0016787">
    <property type="term" value="F:hydrolase activity"/>
    <property type="evidence" value="ECO:0007669"/>
    <property type="project" value="InterPro"/>
</dbReference>
<sequence length="245" mass="26670">MRTTIPGFLVLAALAGCTPAPQEPPKAASPPAPLPVSESVKSHLPSQAGEVLEADFQPLLLEQFTPFQGESGTWTTGERGVIQTSGIPKGYLHSNQPYENFTLRGDFQFVLTEEQAKNPAKANTGFMLAIQEPHKVWPRSLEVQGRWDNMGSINSNGGLPAPVTHDDPAVRERVRRPATDWNSIEIVMKDGAITSRLNGEVVCTSEPAEETQGFIGLQAEGFVVRFRNLRIRTEPAGERPPLPAP</sequence>
<dbReference type="RefSeq" id="WP_175517158.1">
    <property type="nucleotide sequence ID" value="NZ_FOQD01000003.1"/>
</dbReference>
<dbReference type="InterPro" id="IPR010496">
    <property type="entry name" value="AL/BT2_dom"/>
</dbReference>
<dbReference type="Gene3D" id="2.60.120.560">
    <property type="entry name" value="Exo-inulinase, domain 1"/>
    <property type="match status" value="1"/>
</dbReference>
<accession>A0A1I3DI68</accession>
<dbReference type="Proteomes" id="UP000199518">
    <property type="component" value="Unassembled WGS sequence"/>
</dbReference>
<dbReference type="EMBL" id="FOQD01000003">
    <property type="protein sequence ID" value="SFH86356.1"/>
    <property type="molecule type" value="Genomic_DNA"/>
</dbReference>
<name>A0A1I3DI68_9PLAN</name>
<protein>
    <recommendedName>
        <fullName evidence="2">3-keto-alpha-glucoside-1,2-lyase/3-keto-2-hydroxy-glucal hydratase domain-containing protein</fullName>
    </recommendedName>
</protein>
<dbReference type="PROSITE" id="PS51257">
    <property type="entry name" value="PROKAR_LIPOPROTEIN"/>
    <property type="match status" value="1"/>
</dbReference>
<gene>
    <name evidence="3" type="ORF">SAMN05421753_103251</name>
</gene>
<feature type="domain" description="3-keto-alpha-glucoside-1,2-lyase/3-keto-2-hydroxy-glucal hydratase" evidence="2">
    <location>
        <begin position="70"/>
        <end position="232"/>
    </location>
</feature>
<dbReference type="AlphaFoldDB" id="A0A1I3DI68"/>
<proteinExistence type="predicted"/>
<feature type="compositionally biased region" description="Pro residues" evidence="1">
    <location>
        <begin position="21"/>
        <end position="34"/>
    </location>
</feature>
<evidence type="ECO:0000313" key="4">
    <source>
        <dbReference type="Proteomes" id="UP000199518"/>
    </source>
</evidence>
<keyword evidence="4" id="KW-1185">Reference proteome</keyword>
<evidence type="ECO:0000313" key="3">
    <source>
        <dbReference type="EMBL" id="SFH86356.1"/>
    </source>
</evidence>
<feature type="region of interest" description="Disordered" evidence="1">
    <location>
        <begin position="20"/>
        <end position="42"/>
    </location>
</feature>
<organism evidence="3 4">
    <name type="scientific">Planctomicrobium piriforme</name>
    <dbReference type="NCBI Taxonomy" id="1576369"/>
    <lineage>
        <taxon>Bacteria</taxon>
        <taxon>Pseudomonadati</taxon>
        <taxon>Planctomycetota</taxon>
        <taxon>Planctomycetia</taxon>
        <taxon>Planctomycetales</taxon>
        <taxon>Planctomycetaceae</taxon>
        <taxon>Planctomicrobium</taxon>
    </lineage>
</organism>
<dbReference type="Pfam" id="PF06439">
    <property type="entry name" value="3keto-disac_hyd"/>
    <property type="match status" value="1"/>
</dbReference>
<evidence type="ECO:0000259" key="2">
    <source>
        <dbReference type="Pfam" id="PF06439"/>
    </source>
</evidence>
<evidence type="ECO:0000256" key="1">
    <source>
        <dbReference type="SAM" id="MobiDB-lite"/>
    </source>
</evidence>
<dbReference type="STRING" id="1576369.SAMN05421753_103251"/>
<reference evidence="4" key="1">
    <citation type="submission" date="2016-10" db="EMBL/GenBank/DDBJ databases">
        <authorList>
            <person name="Varghese N."/>
            <person name="Submissions S."/>
        </authorList>
    </citation>
    <scope>NUCLEOTIDE SEQUENCE [LARGE SCALE GENOMIC DNA]</scope>
    <source>
        <strain evidence="4">DSM 26348</strain>
    </source>
</reference>